<gene>
    <name evidence="1" type="ORF">LTS18_010908</name>
</gene>
<protein>
    <submittedName>
        <fullName evidence="1">Uncharacterized protein</fullName>
    </submittedName>
</protein>
<comment type="caution">
    <text evidence="1">The sequence shown here is derived from an EMBL/GenBank/DDBJ whole genome shotgun (WGS) entry which is preliminary data.</text>
</comment>
<dbReference type="Proteomes" id="UP001186974">
    <property type="component" value="Unassembled WGS sequence"/>
</dbReference>
<organism evidence="1 2">
    <name type="scientific">Coniosporium uncinatum</name>
    <dbReference type="NCBI Taxonomy" id="93489"/>
    <lineage>
        <taxon>Eukaryota</taxon>
        <taxon>Fungi</taxon>
        <taxon>Dikarya</taxon>
        <taxon>Ascomycota</taxon>
        <taxon>Pezizomycotina</taxon>
        <taxon>Dothideomycetes</taxon>
        <taxon>Dothideomycetes incertae sedis</taxon>
        <taxon>Coniosporium</taxon>
    </lineage>
</organism>
<sequence length="181" mass="20083">MVVQIAKKIVGCKKVIGMAGTEEKCKWVEGLGADVCVNYKSKSFEDDLKKALKEEGGADVYFDNVGGSILDLMLGNMRRYGRISACGAISSYNHEEPTVLKNYFNVITQRIEIKGFIVLDLFSKGKMLEARKTLVDAYKDGKLKIGDENETVVDTKFESIPKTWLKLFEGGNTGKLVTKLV</sequence>
<evidence type="ECO:0000313" key="2">
    <source>
        <dbReference type="Proteomes" id="UP001186974"/>
    </source>
</evidence>
<reference evidence="1" key="1">
    <citation type="submission" date="2024-09" db="EMBL/GenBank/DDBJ databases">
        <title>Black Yeasts Isolated from many extreme environments.</title>
        <authorList>
            <person name="Coleine C."/>
            <person name="Stajich J.E."/>
            <person name="Selbmann L."/>
        </authorList>
    </citation>
    <scope>NUCLEOTIDE SEQUENCE</scope>
    <source>
        <strain evidence="1">CCFEE 5737</strain>
    </source>
</reference>
<dbReference type="EMBL" id="JAWDJW010003091">
    <property type="protein sequence ID" value="KAK3077212.1"/>
    <property type="molecule type" value="Genomic_DNA"/>
</dbReference>
<evidence type="ECO:0000313" key="1">
    <source>
        <dbReference type="EMBL" id="KAK3077212.1"/>
    </source>
</evidence>
<accession>A0ACC3DKU0</accession>
<name>A0ACC3DKU0_9PEZI</name>
<keyword evidence="2" id="KW-1185">Reference proteome</keyword>
<proteinExistence type="predicted"/>